<dbReference type="InterPro" id="IPR029063">
    <property type="entry name" value="SAM-dependent_MTases_sf"/>
</dbReference>
<dbReference type="EMBL" id="CP000559">
    <property type="protein sequence ID" value="ABN07069.1"/>
    <property type="molecule type" value="Genomic_DNA"/>
</dbReference>
<reference evidence="1 2" key="1">
    <citation type="journal article" date="2009" name="Stand. Genomic Sci.">
        <title>Complete genome sequence of Methanocorpusculum labreanum type strain Z.</title>
        <authorList>
            <person name="Anderson I.J."/>
            <person name="Sieprawska-Lupa M."/>
            <person name="Goltsman E."/>
            <person name="Lapidus A."/>
            <person name="Copeland A."/>
            <person name="Glavina Del Rio T."/>
            <person name="Tice H."/>
            <person name="Dalin E."/>
            <person name="Barry K."/>
            <person name="Pitluck S."/>
            <person name="Hauser L."/>
            <person name="Land M."/>
            <person name="Lucas S."/>
            <person name="Richardson P."/>
            <person name="Whitman W.B."/>
            <person name="Kyrpides N.C."/>
        </authorList>
    </citation>
    <scope>NUCLEOTIDE SEQUENCE [LARGE SCALE GENOMIC DNA]</scope>
    <source>
        <strain evidence="2">ATCC 43576 / DSM 4855 / Z</strain>
    </source>
</reference>
<sequence>MSTGGSCDARYCYSVWMRHLINYYNESGKIPSIVVEFGPGDSIGTGIAALLSGCDQYYALDFMKYSGMENVMNIYDQMITLFKNHTDVPDDREYPKIKPKLESYKFPDHIISPEVIDKNLSDERLDAIKESLNNLSNDHNIIINNMISYLAPWENTILPEINPELIFSQAVLEHIDNLENAYSVMASISVKETYMSHDIDFKSHGCSKYWNGQWSYSDSLWQTIRGTRPYFINREPLSTHLKLFSKNGFKIIKCIQNNEGFGSSSISRKKLRGKFTRLSDDDFQTSSAYILAKYNE</sequence>
<dbReference type="Gene3D" id="3.40.50.150">
    <property type="entry name" value="Vaccinia Virus protein VP39"/>
    <property type="match status" value="1"/>
</dbReference>
<accession>A2SRW3</accession>
<organism evidence="1 2">
    <name type="scientific">Methanocorpusculum labreanum (strain ATCC 43576 / DSM 4855 / Z)</name>
    <dbReference type="NCBI Taxonomy" id="410358"/>
    <lineage>
        <taxon>Archaea</taxon>
        <taxon>Methanobacteriati</taxon>
        <taxon>Methanobacteriota</taxon>
        <taxon>Stenosarchaea group</taxon>
        <taxon>Methanomicrobia</taxon>
        <taxon>Methanomicrobiales</taxon>
        <taxon>Methanocorpusculaceae</taxon>
        <taxon>Methanocorpusculum</taxon>
    </lineage>
</organism>
<dbReference type="eggNOG" id="arCOG08055">
    <property type="taxonomic scope" value="Archaea"/>
</dbReference>
<keyword evidence="2" id="KW-1185">Reference proteome</keyword>
<dbReference type="STRING" id="410358.Mlab_0898"/>
<gene>
    <name evidence="1" type="ordered locus">Mlab_0898</name>
</gene>
<dbReference type="KEGG" id="mla:Mlab_0898"/>
<dbReference type="Proteomes" id="UP000000365">
    <property type="component" value="Chromosome"/>
</dbReference>
<proteinExistence type="predicted"/>
<dbReference type="AlphaFoldDB" id="A2SRW3"/>
<evidence type="ECO:0000313" key="2">
    <source>
        <dbReference type="Proteomes" id="UP000000365"/>
    </source>
</evidence>
<name>A2SRW3_METLZ</name>
<protein>
    <submittedName>
        <fullName evidence="1">Uncharacterized protein</fullName>
    </submittedName>
</protein>
<dbReference type="HOGENOM" id="CLU_075010_0_0_2"/>
<evidence type="ECO:0000313" key="1">
    <source>
        <dbReference type="EMBL" id="ABN07069.1"/>
    </source>
</evidence>